<feature type="transmembrane region" description="Helical" evidence="1">
    <location>
        <begin position="21"/>
        <end position="50"/>
    </location>
</feature>
<dbReference type="PROSITE" id="PS51257">
    <property type="entry name" value="PROKAR_LIPOPROTEIN"/>
    <property type="match status" value="1"/>
</dbReference>
<protein>
    <submittedName>
        <fullName evidence="2">Uncharacterized protein</fullName>
    </submittedName>
</protein>
<dbReference type="EMBL" id="HBUF01266535">
    <property type="protein sequence ID" value="CAG6684281.1"/>
    <property type="molecule type" value="Transcribed_RNA"/>
</dbReference>
<keyword evidence="1" id="KW-1133">Transmembrane helix</keyword>
<evidence type="ECO:0000256" key="1">
    <source>
        <dbReference type="SAM" id="Phobius"/>
    </source>
</evidence>
<keyword evidence="1" id="KW-0472">Membrane</keyword>
<dbReference type="AlphaFoldDB" id="A0A8D8TF71"/>
<sequence length="102" mass="11610">MVFRILIFSNLMAVRFYRDGHILTSAYLLFILSCSIVSGLCFLFGLFWVLSNISTLCDLSAVVFLLSPTRLIPLTPSSSHTSKHRSPRKSVFFFFLTELLLN</sequence>
<keyword evidence="1" id="KW-0812">Transmembrane</keyword>
<reference evidence="2" key="1">
    <citation type="submission" date="2021-05" db="EMBL/GenBank/DDBJ databases">
        <authorList>
            <person name="Alioto T."/>
            <person name="Alioto T."/>
            <person name="Gomez Garrido J."/>
        </authorList>
    </citation>
    <scope>NUCLEOTIDE SEQUENCE</scope>
</reference>
<organism evidence="2">
    <name type="scientific">Cacopsylla melanoneura</name>
    <dbReference type="NCBI Taxonomy" id="428564"/>
    <lineage>
        <taxon>Eukaryota</taxon>
        <taxon>Metazoa</taxon>
        <taxon>Ecdysozoa</taxon>
        <taxon>Arthropoda</taxon>
        <taxon>Hexapoda</taxon>
        <taxon>Insecta</taxon>
        <taxon>Pterygota</taxon>
        <taxon>Neoptera</taxon>
        <taxon>Paraneoptera</taxon>
        <taxon>Hemiptera</taxon>
        <taxon>Sternorrhyncha</taxon>
        <taxon>Psylloidea</taxon>
        <taxon>Psyllidae</taxon>
        <taxon>Psyllinae</taxon>
        <taxon>Cacopsylla</taxon>
    </lineage>
</organism>
<accession>A0A8D8TF71</accession>
<proteinExistence type="predicted"/>
<evidence type="ECO:0000313" key="2">
    <source>
        <dbReference type="EMBL" id="CAG6684281.1"/>
    </source>
</evidence>
<name>A0A8D8TF71_9HEMI</name>